<dbReference type="EMBL" id="CABPSH010000003">
    <property type="protein sequence ID" value="VVD96845.1"/>
    <property type="molecule type" value="Genomic_DNA"/>
</dbReference>
<protein>
    <submittedName>
        <fullName evidence="3">Uncharacterized protein</fullName>
    </submittedName>
</protein>
<reference evidence="3 4" key="1">
    <citation type="submission" date="2019-08" db="EMBL/GenBank/DDBJ databases">
        <authorList>
            <person name="Peeters C."/>
        </authorList>
    </citation>
    <scope>NUCLEOTIDE SEQUENCE [LARGE SCALE GENOMIC DNA]</scope>
    <source>
        <strain evidence="3 4">LMG 31012</strain>
    </source>
</reference>
<feature type="chain" id="PRO_5022848686" evidence="2">
    <location>
        <begin position="25"/>
        <end position="107"/>
    </location>
</feature>
<gene>
    <name evidence="3" type="ORF">PEP31012_01901</name>
</gene>
<proteinExistence type="predicted"/>
<feature type="signal peptide" evidence="2">
    <location>
        <begin position="1"/>
        <end position="24"/>
    </location>
</feature>
<accession>A0A5E4UA05</accession>
<keyword evidence="2" id="KW-0732">Signal</keyword>
<dbReference type="Proteomes" id="UP000400981">
    <property type="component" value="Unassembled WGS sequence"/>
</dbReference>
<keyword evidence="4" id="KW-1185">Reference proteome</keyword>
<evidence type="ECO:0000313" key="4">
    <source>
        <dbReference type="Proteomes" id="UP000400981"/>
    </source>
</evidence>
<feature type="compositionally biased region" description="Basic and acidic residues" evidence="1">
    <location>
        <begin position="97"/>
        <end position="107"/>
    </location>
</feature>
<feature type="compositionally biased region" description="Basic and acidic residues" evidence="1">
    <location>
        <begin position="42"/>
        <end position="52"/>
    </location>
</feature>
<feature type="compositionally biased region" description="Pro residues" evidence="1">
    <location>
        <begin position="85"/>
        <end position="94"/>
    </location>
</feature>
<organism evidence="3 4">
    <name type="scientific">Pandoraea eparura</name>
    <dbReference type="NCBI Taxonomy" id="2508291"/>
    <lineage>
        <taxon>Bacteria</taxon>
        <taxon>Pseudomonadati</taxon>
        <taxon>Pseudomonadota</taxon>
        <taxon>Betaproteobacteria</taxon>
        <taxon>Burkholderiales</taxon>
        <taxon>Burkholderiaceae</taxon>
        <taxon>Pandoraea</taxon>
    </lineage>
</organism>
<name>A0A5E4UA05_9BURK</name>
<evidence type="ECO:0000256" key="2">
    <source>
        <dbReference type="SAM" id="SignalP"/>
    </source>
</evidence>
<evidence type="ECO:0000313" key="3">
    <source>
        <dbReference type="EMBL" id="VVD96845.1"/>
    </source>
</evidence>
<evidence type="ECO:0000256" key="1">
    <source>
        <dbReference type="SAM" id="MobiDB-lite"/>
    </source>
</evidence>
<sequence>MRHARLVRMTCCIMLAVAALSATAQPPSNRPFFQRWFVQGAERQDGHGDNRGGARAGASRPPPQDVRPQGDLRGDIYNHLREQRQPPPPPPSPADNPRQRDRGARSR</sequence>
<feature type="region of interest" description="Disordered" evidence="1">
    <location>
        <begin position="22"/>
        <end position="107"/>
    </location>
</feature>
<dbReference type="AlphaFoldDB" id="A0A5E4UA05"/>
<feature type="compositionally biased region" description="Basic and acidic residues" evidence="1">
    <location>
        <begin position="68"/>
        <end position="84"/>
    </location>
</feature>